<protein>
    <submittedName>
        <fullName evidence="1">Uncharacterized protein</fullName>
    </submittedName>
</protein>
<dbReference type="AlphaFoldDB" id="A0AAF0F2A0"/>
<gene>
    <name evidence="1" type="ORF">MJAP1_002085</name>
</gene>
<dbReference type="RefSeq" id="XP_060122011.1">
    <property type="nucleotide sequence ID" value="XM_060266028.1"/>
</dbReference>
<sequence length="87" mass="9755">MLRSVPRQLRIRALPGNLRVNEAVARQAAQTAQRAAPAPAAPSVVERLSVADVPSNVRLVPYVSRKNRFWKVSKEQRDVLRAELKET</sequence>
<dbReference type="EMBL" id="CP119960">
    <property type="protein sequence ID" value="WFD39114.1"/>
    <property type="molecule type" value="Genomic_DNA"/>
</dbReference>
<keyword evidence="2" id="KW-1185">Reference proteome</keyword>
<proteinExistence type="predicted"/>
<evidence type="ECO:0000313" key="1">
    <source>
        <dbReference type="EMBL" id="WFD39114.1"/>
    </source>
</evidence>
<evidence type="ECO:0000313" key="2">
    <source>
        <dbReference type="Proteomes" id="UP001217754"/>
    </source>
</evidence>
<dbReference type="GeneID" id="85225734"/>
<reference evidence="1" key="1">
    <citation type="submission" date="2023-03" db="EMBL/GenBank/DDBJ databases">
        <title>Mating type loci evolution in Malassezia.</title>
        <authorList>
            <person name="Coelho M.A."/>
        </authorList>
    </citation>
    <scope>NUCLEOTIDE SEQUENCE</scope>
    <source>
        <strain evidence="1">CBS 9431</strain>
    </source>
</reference>
<dbReference type="Proteomes" id="UP001217754">
    <property type="component" value="Chromosome 3"/>
</dbReference>
<organism evidence="1 2">
    <name type="scientific">Malassezia japonica</name>
    <dbReference type="NCBI Taxonomy" id="223818"/>
    <lineage>
        <taxon>Eukaryota</taxon>
        <taxon>Fungi</taxon>
        <taxon>Dikarya</taxon>
        <taxon>Basidiomycota</taxon>
        <taxon>Ustilaginomycotina</taxon>
        <taxon>Malasseziomycetes</taxon>
        <taxon>Malasseziales</taxon>
        <taxon>Malasseziaceae</taxon>
        <taxon>Malassezia</taxon>
    </lineage>
</organism>
<accession>A0AAF0F2A0</accession>
<name>A0AAF0F2A0_9BASI</name>